<evidence type="ECO:0000256" key="5">
    <source>
        <dbReference type="ARBA" id="ARBA00022692"/>
    </source>
</evidence>
<feature type="transmembrane region" description="Helical" evidence="8">
    <location>
        <begin position="133"/>
        <end position="157"/>
    </location>
</feature>
<feature type="transmembrane region" description="Helical" evidence="8">
    <location>
        <begin position="12"/>
        <end position="30"/>
    </location>
</feature>
<evidence type="ECO:0000256" key="8">
    <source>
        <dbReference type="SAM" id="Phobius"/>
    </source>
</evidence>
<sequence length="349" mass="39642">MHYSALKNLSPAYFTLVMGTGVISISAEMLHLTLLASVLIGLNIAFYSILWIMNVGRILRYPAEIFADFINVQKGSSFLTIVAGSCVLGSQFIILENQTIPALFLLGLAVILYLTLNYGLLTRFMIQKHKPGLINGISGGWLLHIIAPQSIAILILLLDIHWSFMLRAEFDFIALSLWLLGGMLYIWVMVLIFYRMIFLDFLPEHLHSSYWSNMGAMAISTLAGSLLVVNGESAPFLHPFLPFIKGFTLFYWAGGSWWIPLLIILGFWRYVLRKFPLRYDDSYWAMVFPLGMYSLATIHMAHSLDLHFLFPLAHASFFLALTAWCLTFLGMLYGFLRISHQKVFHHNGD</sequence>
<keyword evidence="5 8" id="KW-0812">Transmembrane</keyword>
<dbReference type="Proteomes" id="UP000094893">
    <property type="component" value="Unassembled WGS sequence"/>
</dbReference>
<feature type="transmembrane region" description="Helical" evidence="8">
    <location>
        <begin position="177"/>
        <end position="198"/>
    </location>
</feature>
<evidence type="ECO:0000313" key="9">
    <source>
        <dbReference type="EMBL" id="OCX75922.1"/>
    </source>
</evidence>
<organism evidence="9 10">
    <name type="scientific">Acidithiobacillus thiooxidans</name>
    <name type="common">Thiobacillus thiooxidans</name>
    <dbReference type="NCBI Taxonomy" id="930"/>
    <lineage>
        <taxon>Bacteria</taxon>
        <taxon>Pseudomonadati</taxon>
        <taxon>Pseudomonadota</taxon>
        <taxon>Acidithiobacillia</taxon>
        <taxon>Acidithiobacillales</taxon>
        <taxon>Acidithiobacillaceae</taxon>
        <taxon>Acidithiobacillus</taxon>
    </lineage>
</organism>
<keyword evidence="7 8" id="KW-0472">Membrane</keyword>
<dbReference type="Gene3D" id="1.50.10.150">
    <property type="entry name" value="Voltage-dependent anion channel"/>
    <property type="match status" value="1"/>
</dbReference>
<comment type="subcellular location">
    <subcellularLocation>
        <location evidence="1">Cell membrane</location>
        <topology evidence="1">Multi-pass membrane protein</topology>
    </subcellularLocation>
</comment>
<proteinExistence type="inferred from homology"/>
<comment type="similarity">
    <text evidence="2">Belongs to the tellurite-resistance/dicarboxylate transporter (TDT) family.</text>
</comment>
<feature type="transmembrane region" description="Helical" evidence="8">
    <location>
        <begin position="249"/>
        <end position="271"/>
    </location>
</feature>
<dbReference type="PANTHER" id="PTHR31686:SF1">
    <property type="entry name" value="SULFITE EFFLUX PUMP SSU1"/>
    <property type="match status" value="1"/>
</dbReference>
<feature type="transmembrane region" description="Helical" evidence="8">
    <location>
        <begin position="283"/>
        <end position="302"/>
    </location>
</feature>
<dbReference type="Pfam" id="PF03595">
    <property type="entry name" value="SLAC1"/>
    <property type="match status" value="1"/>
</dbReference>
<keyword evidence="6 8" id="KW-1133">Transmembrane helix</keyword>
<feature type="transmembrane region" description="Helical" evidence="8">
    <location>
        <begin position="76"/>
        <end position="94"/>
    </location>
</feature>
<dbReference type="EMBL" id="LWSA01000031">
    <property type="protein sequence ID" value="OCX75922.1"/>
    <property type="molecule type" value="Genomic_DNA"/>
</dbReference>
<evidence type="ECO:0000256" key="6">
    <source>
        <dbReference type="ARBA" id="ARBA00022989"/>
    </source>
</evidence>
<comment type="caution">
    <text evidence="9">The sequence shown here is derived from an EMBL/GenBank/DDBJ whole genome shotgun (WGS) entry which is preliminary data.</text>
</comment>
<dbReference type="GO" id="GO:0000319">
    <property type="term" value="F:sulfite transmembrane transporter activity"/>
    <property type="evidence" value="ECO:0007669"/>
    <property type="project" value="TreeGrafter"/>
</dbReference>
<feature type="transmembrane region" description="Helical" evidence="8">
    <location>
        <begin position="36"/>
        <end position="55"/>
    </location>
</feature>
<name>A0A1C2HYI4_ACITH</name>
<keyword evidence="3" id="KW-0813">Transport</keyword>
<dbReference type="InterPro" id="IPR051629">
    <property type="entry name" value="Sulfite_efflux_TDT"/>
</dbReference>
<accession>A0A1C2HYI4</accession>
<evidence type="ECO:0000256" key="7">
    <source>
        <dbReference type="ARBA" id="ARBA00023136"/>
    </source>
</evidence>
<feature type="transmembrane region" description="Helical" evidence="8">
    <location>
        <begin position="210"/>
        <end position="229"/>
    </location>
</feature>
<keyword evidence="4" id="KW-1003">Cell membrane</keyword>
<dbReference type="InterPro" id="IPR004695">
    <property type="entry name" value="SLAC1/Mae1/Ssu1/TehA"/>
</dbReference>
<evidence type="ECO:0000256" key="1">
    <source>
        <dbReference type="ARBA" id="ARBA00004651"/>
    </source>
</evidence>
<dbReference type="PANTHER" id="PTHR31686">
    <property type="match status" value="1"/>
</dbReference>
<evidence type="ECO:0000256" key="4">
    <source>
        <dbReference type="ARBA" id="ARBA00022475"/>
    </source>
</evidence>
<dbReference type="AlphaFoldDB" id="A0A1C2HYI4"/>
<dbReference type="InterPro" id="IPR038665">
    <property type="entry name" value="Voltage-dep_anion_channel_sf"/>
</dbReference>
<evidence type="ECO:0000256" key="3">
    <source>
        <dbReference type="ARBA" id="ARBA00022448"/>
    </source>
</evidence>
<feature type="transmembrane region" description="Helical" evidence="8">
    <location>
        <begin position="308"/>
        <end position="336"/>
    </location>
</feature>
<reference evidence="9 10" key="1">
    <citation type="journal article" date="2016" name="Int. J. Mol. Sci.">
        <title>Comparative genomics of the extreme acidophile Acidithiobacillus thiooxidans reveals intraspecific divergence and niche adaptation.</title>
        <authorList>
            <person name="Zhang X."/>
            <person name="Feng X."/>
            <person name="Tao J."/>
            <person name="Ma L."/>
            <person name="Xiao Y."/>
            <person name="Liang Y."/>
            <person name="Liu X."/>
            <person name="Yin H."/>
        </authorList>
    </citation>
    <scope>NUCLEOTIDE SEQUENCE [LARGE SCALE GENOMIC DNA]</scope>
    <source>
        <strain evidence="9 10">A02</strain>
    </source>
</reference>
<gene>
    <name evidence="9" type="ORF">A6P07_03290</name>
</gene>
<dbReference type="GO" id="GO:0005886">
    <property type="term" value="C:plasma membrane"/>
    <property type="evidence" value="ECO:0007669"/>
    <property type="project" value="UniProtKB-SubCell"/>
</dbReference>
<evidence type="ECO:0000313" key="10">
    <source>
        <dbReference type="Proteomes" id="UP000094893"/>
    </source>
</evidence>
<feature type="transmembrane region" description="Helical" evidence="8">
    <location>
        <begin position="100"/>
        <end position="121"/>
    </location>
</feature>
<protein>
    <submittedName>
        <fullName evidence="9">C4-dicarboxylate ABC transporter</fullName>
    </submittedName>
</protein>
<dbReference type="eggNOG" id="COG1275">
    <property type="taxonomic scope" value="Bacteria"/>
</dbReference>
<dbReference type="CDD" id="cd09319">
    <property type="entry name" value="TDT_like_1"/>
    <property type="match status" value="1"/>
</dbReference>
<evidence type="ECO:0000256" key="2">
    <source>
        <dbReference type="ARBA" id="ARBA00008566"/>
    </source>
</evidence>